<dbReference type="Proteomes" id="UP000198816">
    <property type="component" value="Unassembled WGS sequence"/>
</dbReference>
<dbReference type="EMBL" id="FNNZ01000034">
    <property type="protein sequence ID" value="SDX53217.1"/>
    <property type="molecule type" value="Genomic_DNA"/>
</dbReference>
<evidence type="ECO:0000313" key="1">
    <source>
        <dbReference type="EMBL" id="SDX53217.1"/>
    </source>
</evidence>
<name>A0A1H3CGE2_THIRO</name>
<sequence>MAGRQHRIKYHQRGEVITTTMKTIELASFDDFLHLARRQPEPQQLLFVFTRNELPEGHTPEQAEHYKAGQGGHLAPVVCVDKAPHEIGGFSAFVEEADGNIDDWAVFFVAALPGVANREPTPLAVEEALDRMVESVRIGQVGTYLAFDRSGAPLQFASVN</sequence>
<organism evidence="1 2">
    <name type="scientific">Thiocapsa roseopersicina</name>
    <dbReference type="NCBI Taxonomy" id="1058"/>
    <lineage>
        <taxon>Bacteria</taxon>
        <taxon>Pseudomonadati</taxon>
        <taxon>Pseudomonadota</taxon>
        <taxon>Gammaproteobacteria</taxon>
        <taxon>Chromatiales</taxon>
        <taxon>Chromatiaceae</taxon>
        <taxon>Thiocapsa</taxon>
    </lineage>
</organism>
<reference evidence="2" key="1">
    <citation type="submission" date="2016-10" db="EMBL/GenBank/DDBJ databases">
        <authorList>
            <person name="Varghese N."/>
            <person name="Submissions S."/>
        </authorList>
    </citation>
    <scope>NUCLEOTIDE SEQUENCE [LARGE SCALE GENOMIC DNA]</scope>
    <source>
        <strain evidence="2">DSM 217</strain>
    </source>
</reference>
<proteinExistence type="predicted"/>
<accession>A0A1H3CGE2</accession>
<dbReference type="AlphaFoldDB" id="A0A1H3CGE2"/>
<protein>
    <submittedName>
        <fullName evidence="1">Uncharacterized protein</fullName>
    </submittedName>
</protein>
<evidence type="ECO:0000313" key="2">
    <source>
        <dbReference type="Proteomes" id="UP000198816"/>
    </source>
</evidence>
<dbReference type="STRING" id="1058.SAMN05421783_1346"/>
<gene>
    <name evidence="1" type="ORF">SAMN05421783_1346</name>
</gene>
<keyword evidence="2" id="KW-1185">Reference proteome</keyword>